<comment type="caution">
    <text evidence="1">The sequence shown here is derived from an EMBL/GenBank/DDBJ whole genome shotgun (WGS) entry which is preliminary data.</text>
</comment>
<sequence length="132" mass="13993">MSVLVSPAWLIGGLRNVPGFLATDGRGLAFVSDTPVFDVPLGAVTDVSWPWWWFGGGLRLSAAGQRWKVTFVRPNGMPPPRPSVLASSVGTVGVLTGTLPPHALADLDALRGLADVRDGRAAGRRWREVLPG</sequence>
<evidence type="ECO:0000313" key="1">
    <source>
        <dbReference type="EMBL" id="MFC4694600.1"/>
    </source>
</evidence>
<organism evidence="1 2">
    <name type="scientific">Geodermatophilus arenarius</name>
    <dbReference type="NCBI Taxonomy" id="1137990"/>
    <lineage>
        <taxon>Bacteria</taxon>
        <taxon>Bacillati</taxon>
        <taxon>Actinomycetota</taxon>
        <taxon>Actinomycetes</taxon>
        <taxon>Geodermatophilales</taxon>
        <taxon>Geodermatophilaceae</taxon>
        <taxon>Geodermatophilus</taxon>
    </lineage>
</organism>
<evidence type="ECO:0000313" key="2">
    <source>
        <dbReference type="Proteomes" id="UP001596025"/>
    </source>
</evidence>
<name>A0ABV9LLY5_9ACTN</name>
<dbReference type="Proteomes" id="UP001596025">
    <property type="component" value="Unassembled WGS sequence"/>
</dbReference>
<dbReference type="RefSeq" id="WP_387989932.1">
    <property type="nucleotide sequence ID" value="NZ_JBHSGR010000015.1"/>
</dbReference>
<accession>A0ABV9LLY5</accession>
<gene>
    <name evidence="1" type="ORF">ACFO3M_14465</name>
</gene>
<keyword evidence="2" id="KW-1185">Reference proteome</keyword>
<protein>
    <submittedName>
        <fullName evidence="1">Uncharacterized protein</fullName>
    </submittedName>
</protein>
<reference evidence="2" key="1">
    <citation type="journal article" date="2019" name="Int. J. Syst. Evol. Microbiol.">
        <title>The Global Catalogue of Microorganisms (GCM) 10K type strain sequencing project: providing services to taxonomists for standard genome sequencing and annotation.</title>
        <authorList>
            <consortium name="The Broad Institute Genomics Platform"/>
            <consortium name="The Broad Institute Genome Sequencing Center for Infectious Disease"/>
            <person name="Wu L."/>
            <person name="Ma J."/>
        </authorList>
    </citation>
    <scope>NUCLEOTIDE SEQUENCE [LARGE SCALE GENOMIC DNA]</scope>
    <source>
        <strain evidence="2">CCUG 62763</strain>
    </source>
</reference>
<dbReference type="EMBL" id="JBHSGR010000015">
    <property type="protein sequence ID" value="MFC4694600.1"/>
    <property type="molecule type" value="Genomic_DNA"/>
</dbReference>
<proteinExistence type="predicted"/>